<dbReference type="EMBL" id="CP051139">
    <property type="protein sequence ID" value="QIW95165.1"/>
    <property type="molecule type" value="Genomic_DNA"/>
</dbReference>
<name>A0A6H0XKD7_9PEZI</name>
<gene>
    <name evidence="2" type="ORF">AMS68_000683</name>
</gene>
<keyword evidence="3" id="KW-1185">Reference proteome</keyword>
<evidence type="ECO:0000256" key="1">
    <source>
        <dbReference type="SAM" id="MobiDB-lite"/>
    </source>
</evidence>
<dbReference type="PANTHER" id="PTHR39398">
    <property type="entry name" value="YALI0F14311P"/>
    <property type="match status" value="1"/>
</dbReference>
<dbReference type="Gene3D" id="1.25.40.990">
    <property type="match status" value="1"/>
</dbReference>
<proteinExistence type="predicted"/>
<feature type="compositionally biased region" description="Basic and acidic residues" evidence="1">
    <location>
        <begin position="1"/>
        <end position="14"/>
    </location>
</feature>
<dbReference type="AlphaFoldDB" id="A0A6H0XKD7"/>
<evidence type="ECO:0000313" key="2">
    <source>
        <dbReference type="EMBL" id="QIW95165.1"/>
    </source>
</evidence>
<dbReference type="Proteomes" id="UP000503462">
    <property type="component" value="Chromosome 1"/>
</dbReference>
<dbReference type="OrthoDB" id="2100128at2759"/>
<protein>
    <recommendedName>
        <fullName evidence="4">CSN8/PSMD8/EIF3K domain-containing protein</fullName>
    </recommendedName>
</protein>
<sequence>MDRSVHSRGRDRSAQYKADSSNRPQPRRGPSGAWTRLKPVIIDPLDTYGLPSKGEQKLHDYANQEAYYTVIVERYMKFCASTEGGEQLEDAFASLSLSVQQGQTQRPAVQHRASATDRPNDLPNIQMAMRKLREGILGSRRRDKFAQRAYIFIIHASILTRQWESYQPALLHLLYRIHPHTSLSPSELQEFVGYHILDLACRQNDIMEAIAVKQHFHHKAVRTSRVLSSLIHDDWLKFWRVRSAVDGYQRALMQFADARVRMHALKCIGRSYLSVDRAYIERCTDLEWAGLVKEGVGWQLQENGIVIVRKPKAK</sequence>
<evidence type="ECO:0008006" key="4">
    <source>
        <dbReference type="Google" id="ProtNLM"/>
    </source>
</evidence>
<accession>A0A6H0XKD7</accession>
<evidence type="ECO:0000313" key="3">
    <source>
        <dbReference type="Proteomes" id="UP000503462"/>
    </source>
</evidence>
<reference evidence="2 3" key="1">
    <citation type="journal article" date="2016" name="Sci. Rep.">
        <title>Peltaster fructicola genome reveals evolution from an invasive phytopathogen to an ectophytic parasite.</title>
        <authorList>
            <person name="Xu C."/>
            <person name="Chen H."/>
            <person name="Gleason M.L."/>
            <person name="Xu J.R."/>
            <person name="Liu H."/>
            <person name="Zhang R."/>
            <person name="Sun G."/>
        </authorList>
    </citation>
    <scope>NUCLEOTIDE SEQUENCE [LARGE SCALE GENOMIC DNA]</scope>
    <source>
        <strain evidence="2 3">LNHT1506</strain>
    </source>
</reference>
<feature type="region of interest" description="Disordered" evidence="1">
    <location>
        <begin position="1"/>
        <end position="36"/>
    </location>
</feature>
<dbReference type="PANTHER" id="PTHR39398:SF1">
    <property type="entry name" value="CSN8_PSMD8_EIF3K DOMAIN-CONTAINING PROTEIN"/>
    <property type="match status" value="1"/>
</dbReference>
<organism evidence="2 3">
    <name type="scientific">Peltaster fructicola</name>
    <dbReference type="NCBI Taxonomy" id="286661"/>
    <lineage>
        <taxon>Eukaryota</taxon>
        <taxon>Fungi</taxon>
        <taxon>Dikarya</taxon>
        <taxon>Ascomycota</taxon>
        <taxon>Pezizomycotina</taxon>
        <taxon>Dothideomycetes</taxon>
        <taxon>Dothideomycetes incertae sedis</taxon>
        <taxon>Peltaster</taxon>
    </lineage>
</organism>